<dbReference type="Gene3D" id="3.10.450.220">
    <property type="match status" value="1"/>
</dbReference>
<comment type="subcellular location">
    <subcellularLocation>
        <location evidence="1">Nucleus</location>
        <location evidence="1">Nucleolus</location>
    </subcellularLocation>
</comment>
<dbReference type="InterPro" id="IPR036974">
    <property type="entry name" value="PUA_sf"/>
</dbReference>
<keyword evidence="10" id="KW-1185">Reference proteome</keyword>
<proteinExistence type="inferred from homology"/>
<dbReference type="Proteomes" id="UP000290900">
    <property type="component" value="Unassembled WGS sequence"/>
</dbReference>
<sequence length="181" mass="20503">MRQLTEEETKVVFEKLAGYIGRNIAFLVNNPDEPHVFRLQKDRVYYVREDIAKLATSIGRKNLISMGVCLGKFTKHGKFRLHITALPYLAKYAKYKVWIKTNGEMPFLYGNHVLKAHVGKMSEDIPEHAGVIVFSMKDVPLGFGVSSKSTIEAKNLQPTGIVALRQADIGEYLRDEDTLFT</sequence>
<evidence type="ECO:0000256" key="3">
    <source>
        <dbReference type="ARBA" id="ARBA00022517"/>
    </source>
</evidence>
<dbReference type="PIRSF" id="PIRSF017190">
    <property type="entry name" value="Rbsml_synth_fac_NIP7"/>
    <property type="match status" value="1"/>
</dbReference>
<dbReference type="InterPro" id="IPR015947">
    <property type="entry name" value="PUA-like_sf"/>
</dbReference>
<reference evidence="9 10" key="1">
    <citation type="submission" date="2018-12" db="EMBL/GenBank/DDBJ databases">
        <authorList>
            <person name="Tiukova I."/>
            <person name="Dainat J."/>
        </authorList>
    </citation>
    <scope>NUCLEOTIDE SEQUENCE [LARGE SCALE GENOMIC DNA]</scope>
</reference>
<dbReference type="InterPro" id="IPR016686">
    <property type="entry name" value="Ribosomal_synth_fac_NIP7"/>
</dbReference>
<dbReference type="Gene3D" id="2.30.130.10">
    <property type="entry name" value="PUA domain"/>
    <property type="match status" value="1"/>
</dbReference>
<dbReference type="AlphaFoldDB" id="A0A448YN27"/>
<dbReference type="GO" id="GO:0003723">
    <property type="term" value="F:RNA binding"/>
    <property type="evidence" value="ECO:0007669"/>
    <property type="project" value="UniProtKB-KW"/>
</dbReference>
<evidence type="ECO:0000256" key="1">
    <source>
        <dbReference type="ARBA" id="ARBA00004604"/>
    </source>
</evidence>
<accession>A0A448YN27</accession>
<dbReference type="STRING" id="13370.A0A448YN27"/>
<comment type="similarity">
    <text evidence="2 7">Belongs to the NIP7 family.</text>
</comment>
<dbReference type="SMART" id="SM00359">
    <property type="entry name" value="PUA"/>
    <property type="match status" value="1"/>
</dbReference>
<comment type="function">
    <text evidence="6 7">Required for proper 27S pre-rRNA processing and 60S ribosome subunit assembly.</text>
</comment>
<keyword evidence="3 7" id="KW-0690">Ribosome biogenesis</keyword>
<evidence type="ECO:0000313" key="9">
    <source>
        <dbReference type="EMBL" id="VEU22291.1"/>
    </source>
</evidence>
<dbReference type="InterPro" id="IPR040598">
    <property type="entry name" value="NIP7_N"/>
</dbReference>
<dbReference type="SUPFAM" id="SSF88697">
    <property type="entry name" value="PUA domain-like"/>
    <property type="match status" value="1"/>
</dbReference>
<dbReference type="FunFam" id="2.30.130.10:FF:000002">
    <property type="entry name" value="60S ribosome subunit biogenesis protein NIP7 homolog"/>
    <property type="match status" value="1"/>
</dbReference>
<dbReference type="EMBL" id="CAACVR010000023">
    <property type="protein sequence ID" value="VEU22291.1"/>
    <property type="molecule type" value="Genomic_DNA"/>
</dbReference>
<dbReference type="OrthoDB" id="27490at2759"/>
<evidence type="ECO:0000256" key="2">
    <source>
        <dbReference type="ARBA" id="ARBA00009895"/>
    </source>
</evidence>
<evidence type="ECO:0000256" key="4">
    <source>
        <dbReference type="ARBA" id="ARBA00022884"/>
    </source>
</evidence>
<dbReference type="SUPFAM" id="SSF88802">
    <property type="entry name" value="Pre-PUA domain"/>
    <property type="match status" value="1"/>
</dbReference>
<dbReference type="InterPro" id="IPR002478">
    <property type="entry name" value="PUA"/>
</dbReference>
<feature type="domain" description="PUA" evidence="8">
    <location>
        <begin position="95"/>
        <end position="170"/>
    </location>
</feature>
<dbReference type="InterPro" id="IPR005155">
    <property type="entry name" value="UPF0113_PUA"/>
</dbReference>
<keyword evidence="4 7" id="KW-0694">RNA-binding</keyword>
<dbReference type="InterPro" id="IPR055359">
    <property type="entry name" value="Nip7_N_euk"/>
</dbReference>
<dbReference type="FunCoup" id="A0A448YN27">
    <property type="interactions" value="1119"/>
</dbReference>
<dbReference type="CDD" id="cd21151">
    <property type="entry name" value="PUA_Nip7-like"/>
    <property type="match status" value="1"/>
</dbReference>
<name>A0A448YN27_BRENA</name>
<dbReference type="FunFam" id="3.10.450.220:FF:000001">
    <property type="entry name" value="60S ribosome subunit biogenesis protein NIP7 homolog"/>
    <property type="match status" value="1"/>
</dbReference>
<protein>
    <recommendedName>
        <fullName evidence="7">60S ribosome subunit biogenesis protein NIP7</fullName>
    </recommendedName>
</protein>
<gene>
    <name evidence="9" type="ORF">BRENAR_LOCUS3022</name>
</gene>
<organism evidence="9 10">
    <name type="scientific">Brettanomyces naardenensis</name>
    <name type="common">Yeast</name>
    <dbReference type="NCBI Taxonomy" id="13370"/>
    <lineage>
        <taxon>Eukaryota</taxon>
        <taxon>Fungi</taxon>
        <taxon>Dikarya</taxon>
        <taxon>Ascomycota</taxon>
        <taxon>Saccharomycotina</taxon>
        <taxon>Pichiomycetes</taxon>
        <taxon>Pichiales</taxon>
        <taxon>Pichiaceae</taxon>
        <taxon>Brettanomyces</taxon>
    </lineage>
</organism>
<evidence type="ECO:0000256" key="7">
    <source>
        <dbReference type="PIRNR" id="PIRNR017190"/>
    </source>
</evidence>
<dbReference type="GO" id="GO:1902626">
    <property type="term" value="P:assembly of large subunit precursor of preribosome"/>
    <property type="evidence" value="ECO:0007669"/>
    <property type="project" value="UniProtKB-ARBA"/>
</dbReference>
<evidence type="ECO:0000256" key="6">
    <source>
        <dbReference type="ARBA" id="ARBA00054591"/>
    </source>
</evidence>
<dbReference type="Pfam" id="PF03657">
    <property type="entry name" value="UPF0113"/>
    <property type="match status" value="1"/>
</dbReference>
<dbReference type="CDD" id="cd21146">
    <property type="entry name" value="Nip7_N_euk"/>
    <property type="match status" value="1"/>
</dbReference>
<evidence type="ECO:0000259" key="8">
    <source>
        <dbReference type="SMART" id="SM00359"/>
    </source>
</evidence>
<dbReference type="GO" id="GO:0005730">
    <property type="term" value="C:nucleolus"/>
    <property type="evidence" value="ECO:0007669"/>
    <property type="project" value="UniProtKB-SubCell"/>
</dbReference>
<evidence type="ECO:0000313" key="10">
    <source>
        <dbReference type="Proteomes" id="UP000290900"/>
    </source>
</evidence>
<evidence type="ECO:0000256" key="5">
    <source>
        <dbReference type="ARBA" id="ARBA00023242"/>
    </source>
</evidence>
<dbReference type="Pfam" id="PF17833">
    <property type="entry name" value="pre-PUA_NIP7"/>
    <property type="match status" value="1"/>
</dbReference>
<keyword evidence="5 7" id="KW-0539">Nucleus</keyword>
<comment type="subunit">
    <text evidence="7">Interacts with pre-ribosome complex.</text>
</comment>
<dbReference type="InParanoid" id="A0A448YN27"/>
<dbReference type="PROSITE" id="PS50890">
    <property type="entry name" value="PUA"/>
    <property type="match status" value="1"/>
</dbReference>